<dbReference type="EMBL" id="JAUSTZ010000002">
    <property type="protein sequence ID" value="MDQ0225123.1"/>
    <property type="molecule type" value="Genomic_DNA"/>
</dbReference>
<reference evidence="2 3" key="1">
    <citation type="submission" date="2023-07" db="EMBL/GenBank/DDBJ databases">
        <title>Genomic Encyclopedia of Type Strains, Phase IV (KMG-IV): sequencing the most valuable type-strain genomes for metagenomic binning, comparative biology and taxonomic classification.</title>
        <authorList>
            <person name="Goeker M."/>
        </authorList>
    </citation>
    <scope>NUCLEOTIDE SEQUENCE [LARGE SCALE GENOMIC DNA]</scope>
    <source>
        <strain evidence="2 3">DSM 17723</strain>
    </source>
</reference>
<evidence type="ECO:0000313" key="3">
    <source>
        <dbReference type="Proteomes" id="UP001232245"/>
    </source>
</evidence>
<feature type="transmembrane region" description="Helical" evidence="1">
    <location>
        <begin position="225"/>
        <end position="245"/>
    </location>
</feature>
<accession>A0ABT9Z0P5</accession>
<dbReference type="NCBIfam" id="TIGR02878">
    <property type="entry name" value="spore_ypjB"/>
    <property type="match status" value="1"/>
</dbReference>
<evidence type="ECO:0000313" key="2">
    <source>
        <dbReference type="EMBL" id="MDQ0225123.1"/>
    </source>
</evidence>
<dbReference type="Pfam" id="PF09577">
    <property type="entry name" value="Spore_YpjB"/>
    <property type="match status" value="1"/>
</dbReference>
<proteinExistence type="predicted"/>
<dbReference type="Proteomes" id="UP001232245">
    <property type="component" value="Unassembled WGS sequence"/>
</dbReference>
<keyword evidence="1" id="KW-0472">Membrane</keyword>
<keyword evidence="3" id="KW-1185">Reference proteome</keyword>
<keyword evidence="1" id="KW-1133">Transmembrane helix</keyword>
<sequence length="263" mass="30896">MRKWLIALIIGIVLVQTKPINAEETYDWEFLNKISNTALQLAKQERYSESAQLLDYFSMKFEDIPINRDSISLDHFRMISSTHKDAKSIILDEKKTNEEKVRTLTKFRLVVDAMVSEHQPLWGSMESSIMETFSQIKTDVQSGDIQSFQHDWNEFLSLYEIIYPSIQVDIDDRRVKQMDEHISVIGDKFFQDVPETSRVKQLSLMEEELKAIFERVKEDEADPSLVWVMITTGSIILLSLSYSGWRKYRGEKEKLEKREQNKE</sequence>
<evidence type="ECO:0000256" key="1">
    <source>
        <dbReference type="SAM" id="Phobius"/>
    </source>
</evidence>
<gene>
    <name evidence="2" type="ORF">J2S02_001452</name>
</gene>
<keyword evidence="1" id="KW-0812">Transmembrane</keyword>
<dbReference type="RefSeq" id="WP_095301150.1">
    <property type="nucleotide sequence ID" value="NZ_CADEPK010000021.1"/>
</dbReference>
<organism evidence="2 3">
    <name type="scientific">Metabacillus niabensis</name>
    <dbReference type="NCBI Taxonomy" id="324854"/>
    <lineage>
        <taxon>Bacteria</taxon>
        <taxon>Bacillati</taxon>
        <taxon>Bacillota</taxon>
        <taxon>Bacilli</taxon>
        <taxon>Bacillales</taxon>
        <taxon>Bacillaceae</taxon>
        <taxon>Metabacillus</taxon>
    </lineage>
</organism>
<dbReference type="InterPro" id="IPR014231">
    <property type="entry name" value="Spore_YpjB"/>
</dbReference>
<protein>
    <submittedName>
        <fullName evidence="2">Sporulation protein YpjB</fullName>
    </submittedName>
</protein>
<comment type="caution">
    <text evidence="2">The sequence shown here is derived from an EMBL/GenBank/DDBJ whole genome shotgun (WGS) entry which is preliminary data.</text>
</comment>
<name>A0ABT9Z0P5_9BACI</name>